<proteinExistence type="predicted"/>
<dbReference type="Proteomes" id="UP001600165">
    <property type="component" value="Unassembled WGS sequence"/>
</dbReference>
<accession>A0ABW6ILT7</accession>
<evidence type="ECO:0000313" key="2">
    <source>
        <dbReference type="Proteomes" id="UP001600165"/>
    </source>
</evidence>
<gene>
    <name evidence="1" type="ORF">ACFVKH_19695</name>
</gene>
<dbReference type="EMBL" id="JBHZOL010000111">
    <property type="protein sequence ID" value="MFE4108510.1"/>
    <property type="molecule type" value="Genomic_DNA"/>
</dbReference>
<dbReference type="RefSeq" id="WP_377968139.1">
    <property type="nucleotide sequence ID" value="NZ_JBHZOL010000111.1"/>
</dbReference>
<protein>
    <submittedName>
        <fullName evidence="1">Uncharacterized protein</fullName>
    </submittedName>
</protein>
<organism evidence="1 2">
    <name type="scientific">Almyronema epifaneia S1</name>
    <dbReference type="NCBI Taxonomy" id="2991925"/>
    <lineage>
        <taxon>Bacteria</taxon>
        <taxon>Bacillati</taxon>
        <taxon>Cyanobacteriota</taxon>
        <taxon>Cyanophyceae</taxon>
        <taxon>Nodosilineales</taxon>
        <taxon>Nodosilineaceae</taxon>
        <taxon>Almyronema</taxon>
        <taxon>Almyronema epifaneia</taxon>
    </lineage>
</organism>
<sequence length="280" mass="32736">MKRYRILPFFDFDMRCMLLSEPIKEEWAEQVKAMHWQNRENTIKYLKAEYGELLADVKIQNFIDLGPKPISVIAFHNTFFSQVRNAFVVEAYYPALTGVCALGERILNHLVLSLRENFKTSPEYKKVYRKDSFDDWSLAIETLDAWDVLLPKAAKDFRVLMKKRHQAIHFRPEIDMNARELALEAIKCMQGIISEQFSGFGSQPWFITGVPGEIYIKREWESNPFIRLIYLKNGLLVGPRHKIESFQPQIQILDPDHLKPGSDISDDEFVSLRKTFNNSE</sequence>
<comment type="caution">
    <text evidence="1">The sequence shown here is derived from an EMBL/GenBank/DDBJ whole genome shotgun (WGS) entry which is preliminary data.</text>
</comment>
<evidence type="ECO:0000313" key="1">
    <source>
        <dbReference type="EMBL" id="MFE4108510.1"/>
    </source>
</evidence>
<reference evidence="1 2" key="1">
    <citation type="submission" date="2024-10" db="EMBL/GenBank/DDBJ databases">
        <authorList>
            <person name="Ratan Roy A."/>
            <person name="Morales Sandoval P.H."/>
            <person name="De Los Santos Villalobos S."/>
            <person name="Chakraborty S."/>
            <person name="Mukherjee J."/>
        </authorList>
    </citation>
    <scope>NUCLEOTIDE SEQUENCE [LARGE SCALE GENOMIC DNA]</scope>
    <source>
        <strain evidence="1 2">S1</strain>
    </source>
</reference>
<name>A0ABW6ILT7_9CYAN</name>
<keyword evidence="2" id="KW-1185">Reference proteome</keyword>